<gene>
    <name evidence="3" type="ORF">NX786_06665</name>
</gene>
<evidence type="ECO:0000259" key="2">
    <source>
        <dbReference type="Pfam" id="PF13098"/>
    </source>
</evidence>
<keyword evidence="1" id="KW-0574">Periplasm</keyword>
<dbReference type="InterPro" id="IPR036249">
    <property type="entry name" value="Thioredoxin-like_sf"/>
</dbReference>
<accession>A0ABT2BV59</accession>
<organism evidence="3 4">
    <name type="scientific">Telluria mixta</name>
    <dbReference type="NCBI Taxonomy" id="34071"/>
    <lineage>
        <taxon>Bacteria</taxon>
        <taxon>Pseudomonadati</taxon>
        <taxon>Pseudomonadota</taxon>
        <taxon>Betaproteobacteria</taxon>
        <taxon>Burkholderiales</taxon>
        <taxon>Oxalobacteraceae</taxon>
        <taxon>Telluria group</taxon>
        <taxon>Telluria</taxon>
    </lineage>
</organism>
<reference evidence="3" key="1">
    <citation type="submission" date="2022-08" db="EMBL/GenBank/DDBJ databases">
        <title>Reclassification of Massilia species as members of the genera Telluria, Duganella, Pseudoduganella, Mokoshia gen. nov. and Zemynaea gen. nov. using orthogonal and non-orthogonal genome-based approaches.</title>
        <authorList>
            <person name="Bowman J.P."/>
        </authorList>
    </citation>
    <scope>NUCLEOTIDE SEQUENCE</scope>
    <source>
        <strain evidence="3">LMG 11547</strain>
    </source>
</reference>
<dbReference type="CDD" id="cd03020">
    <property type="entry name" value="DsbA_DsbC_DsbG"/>
    <property type="match status" value="1"/>
</dbReference>
<dbReference type="Proteomes" id="UP001165263">
    <property type="component" value="Unassembled WGS sequence"/>
</dbReference>
<evidence type="ECO:0000256" key="1">
    <source>
        <dbReference type="RuleBase" id="RU364038"/>
    </source>
</evidence>
<feature type="domain" description="Thioredoxin-like fold" evidence="2">
    <location>
        <begin position="36"/>
        <end position="154"/>
    </location>
</feature>
<dbReference type="Pfam" id="PF13098">
    <property type="entry name" value="Thioredoxin_2"/>
    <property type="match status" value="1"/>
</dbReference>
<comment type="similarity">
    <text evidence="1">Belongs to the thioredoxin family. DsbC subfamily.</text>
</comment>
<dbReference type="PANTHER" id="PTHR35272">
    <property type="entry name" value="THIOL:DISULFIDE INTERCHANGE PROTEIN DSBC-RELATED"/>
    <property type="match status" value="1"/>
</dbReference>
<dbReference type="InterPro" id="IPR012336">
    <property type="entry name" value="Thioredoxin-like_fold"/>
</dbReference>
<dbReference type="InterPro" id="IPR033954">
    <property type="entry name" value="DiS-bond_Isoase_DsbC/G"/>
</dbReference>
<protein>
    <recommendedName>
        <fullName evidence="1">Thiol:disulfide interchange protein</fullName>
    </recommendedName>
</protein>
<keyword evidence="4" id="KW-1185">Reference proteome</keyword>
<comment type="caution">
    <text evidence="3">The sequence shown here is derived from an EMBL/GenBank/DDBJ whole genome shotgun (WGS) entry which is preliminary data.</text>
</comment>
<dbReference type="Gene3D" id="3.40.30.10">
    <property type="entry name" value="Glutaredoxin"/>
    <property type="match status" value="1"/>
</dbReference>
<dbReference type="RefSeq" id="WP_259448214.1">
    <property type="nucleotide sequence ID" value="NZ_CP119520.1"/>
</dbReference>
<dbReference type="EMBL" id="JANUHC010000002">
    <property type="protein sequence ID" value="MCS0629013.1"/>
    <property type="molecule type" value="Genomic_DNA"/>
</dbReference>
<comment type="function">
    <text evidence="1">Required for disulfide bond formation in some periplasmic proteins. Acts by transferring its disulfide bond to other proteins and is reduced in the process.</text>
</comment>
<dbReference type="SUPFAM" id="SSF52833">
    <property type="entry name" value="Thioredoxin-like"/>
    <property type="match status" value="1"/>
</dbReference>
<dbReference type="InterPro" id="IPR051470">
    <property type="entry name" value="Thiol:disulfide_interchange"/>
</dbReference>
<comment type="subcellular location">
    <subcellularLocation>
        <location evidence="1">Periplasm</location>
    </subcellularLocation>
</comment>
<evidence type="ECO:0000313" key="4">
    <source>
        <dbReference type="Proteomes" id="UP001165263"/>
    </source>
</evidence>
<evidence type="ECO:0000313" key="3">
    <source>
        <dbReference type="EMBL" id="MCS0629013.1"/>
    </source>
</evidence>
<dbReference type="PANTHER" id="PTHR35272:SF3">
    <property type="entry name" value="THIOL:DISULFIDE INTERCHANGE PROTEIN DSBC"/>
    <property type="match status" value="1"/>
</dbReference>
<keyword evidence="1" id="KW-0676">Redox-active center</keyword>
<sequence>MSNALVSLACLVGMCGPGSTSFDQLPLDQAIAYKFGNGSRTVAIFSDVDCAPCRTMHREIEKLDDTTVYVFVYPLLSGGQNQALLEHIWCAPDRRDALDRAMTGQTVADASCDAPVRKNLGTGLALGIKSVPAMIAPNGKIKYGGQTSEELARWIAANQKAR</sequence>
<name>A0ABT2BV59_9BURK</name>
<proteinExistence type="inferred from homology"/>
<keyword evidence="1" id="KW-0732">Signal</keyword>